<name>M9L9Z9_PAEPP</name>
<dbReference type="NCBIfam" id="TIGR01002">
    <property type="entry name" value="hlyII"/>
    <property type="match status" value="1"/>
</dbReference>
<gene>
    <name evidence="5" type="ORF">PPOP_1734</name>
</gene>
<keyword evidence="6" id="KW-1185">Reference proteome</keyword>
<evidence type="ECO:0000256" key="3">
    <source>
        <dbReference type="SAM" id="SignalP"/>
    </source>
</evidence>
<comment type="caution">
    <text evidence="5">The sequence shown here is derived from an EMBL/GenBank/DDBJ whole genome shotgun (WGS) entry which is preliminary data.</text>
</comment>
<dbReference type="GO" id="GO:0051715">
    <property type="term" value="P:cytolysis in another organism"/>
    <property type="evidence" value="ECO:0007669"/>
    <property type="project" value="InterPro"/>
</dbReference>
<protein>
    <recommendedName>
        <fullName evidence="4">Leukocidin/Hemolysin toxin domain-containing protein</fullName>
    </recommendedName>
</protein>
<comment type="similarity">
    <text evidence="1">Belongs to the aerolysin family.</text>
</comment>
<keyword evidence="2 3" id="KW-0732">Signal</keyword>
<evidence type="ECO:0000313" key="5">
    <source>
        <dbReference type="EMBL" id="GAC42377.1"/>
    </source>
</evidence>
<sequence>MIKKKKSAQLLFKSVTAVAILLGSLTLHGATISAEVAKNSPIDIGQGAMVYNNLSTSYDKDKKIKTSLNASFIDDPYTNKKIAIITTEGSNIDADKKISFNDQDKGYYNATLQWASSYRLAMELNGSGEFFKVSPTNTIDTRTVSSTIGYTIGGSVSGIPTPVGNVPVPGRTSNWSTTVSYQQADYKTVLETDTDKKVEWKVPFVSAMNQGSGPYDRNSLTFNYGNELFSKSRNSQVWAKDNFLASDQMPALAAYSFSPAVVAVVIADKSDSFSELTVHLGRTQDNYKLHWHSELFGLGFWVGSNEKDTFQSTSTTKYILDWKNNQVVEVK</sequence>
<feature type="domain" description="Leukocidin/Hemolysin toxin" evidence="4">
    <location>
        <begin position="67"/>
        <end position="324"/>
    </location>
</feature>
<dbReference type="InterPro" id="IPR016183">
    <property type="entry name" value="Leukocidin/Hemolysin_toxin"/>
</dbReference>
<evidence type="ECO:0000256" key="2">
    <source>
        <dbReference type="ARBA" id="ARBA00022729"/>
    </source>
</evidence>
<dbReference type="EMBL" id="BALG01000093">
    <property type="protein sequence ID" value="GAC42377.1"/>
    <property type="molecule type" value="Genomic_DNA"/>
</dbReference>
<dbReference type="InterPro" id="IPR003963">
    <property type="entry name" value="Bi-component_toxin_staph"/>
</dbReference>
<evidence type="ECO:0000256" key="1">
    <source>
        <dbReference type="ARBA" id="ARBA00009831"/>
    </source>
</evidence>
<accession>M9L9Z9</accession>
<evidence type="ECO:0000313" key="6">
    <source>
        <dbReference type="Proteomes" id="UP000029453"/>
    </source>
</evidence>
<dbReference type="Pfam" id="PF07968">
    <property type="entry name" value="Leukocidin"/>
    <property type="match status" value="1"/>
</dbReference>
<dbReference type="Gene3D" id="2.70.240.10">
    <property type="entry name" value="Leukocidin/porin MspA"/>
    <property type="match status" value="1"/>
</dbReference>
<dbReference type="OrthoDB" id="1932679at2"/>
<organism evidence="5 6">
    <name type="scientific">Paenibacillus popilliae ATCC 14706</name>
    <dbReference type="NCBI Taxonomy" id="1212764"/>
    <lineage>
        <taxon>Bacteria</taxon>
        <taxon>Bacillati</taxon>
        <taxon>Bacillota</taxon>
        <taxon>Bacilli</taxon>
        <taxon>Bacillales</taxon>
        <taxon>Paenibacillaceae</taxon>
        <taxon>Paenibacillus</taxon>
    </lineage>
</organism>
<dbReference type="PRINTS" id="PR01468">
    <property type="entry name" value="BICOMPNTOXIN"/>
</dbReference>
<dbReference type="AlphaFoldDB" id="M9L9Z9"/>
<proteinExistence type="inferred from homology"/>
<reference evidence="5 6" key="1">
    <citation type="submission" date="2012-10" db="EMBL/GenBank/DDBJ databases">
        <title>Draft Genome Sequence of Paenibacillus popilliae ATCC 14706T.</title>
        <authorList>
            <person name="Iiyama K."/>
            <person name="Mori K."/>
            <person name="Mon H."/>
            <person name="Chieda Y."/>
            <person name="Lee J.M."/>
            <person name="Kusakabe T."/>
            <person name="Tashiro K."/>
            <person name="Asano S."/>
            <person name="Yasunaga-Aoki C."/>
            <person name="Shimizu S."/>
        </authorList>
    </citation>
    <scope>NUCLEOTIDE SEQUENCE [LARGE SCALE GENOMIC DNA]</scope>
    <source>
        <strain evidence="5 6">ATCC 14706</strain>
    </source>
</reference>
<feature type="signal peptide" evidence="3">
    <location>
        <begin position="1"/>
        <end position="29"/>
    </location>
</feature>
<dbReference type="GO" id="GO:0005576">
    <property type="term" value="C:extracellular region"/>
    <property type="evidence" value="ECO:0007669"/>
    <property type="project" value="InterPro"/>
</dbReference>
<feature type="chain" id="PRO_5039460814" description="Leukocidin/Hemolysin toxin domain-containing protein" evidence="3">
    <location>
        <begin position="30"/>
        <end position="331"/>
    </location>
</feature>
<dbReference type="InterPro" id="IPR036435">
    <property type="entry name" value="Leukocidin/porin_MspA_sf"/>
</dbReference>
<dbReference type="RefSeq" id="WP_006285801.1">
    <property type="nucleotide sequence ID" value="NZ_BALG01000093.1"/>
</dbReference>
<dbReference type="SUPFAM" id="SSF56959">
    <property type="entry name" value="Leukocidin-like"/>
    <property type="match status" value="1"/>
</dbReference>
<dbReference type="Proteomes" id="UP000029453">
    <property type="component" value="Unassembled WGS sequence"/>
</dbReference>
<evidence type="ECO:0000259" key="4">
    <source>
        <dbReference type="Pfam" id="PF07968"/>
    </source>
</evidence>